<reference evidence="1" key="2">
    <citation type="journal article" date="2022" name="Sci. Total Environ.">
        <title>Prevalence, transmission, and molecular epidemiology of tet(X)-positive bacteria among humans, animals, and environmental niches in China: An epidemiological, and genomic-based study.</title>
        <authorList>
            <person name="Dong N."/>
            <person name="Zeng Y."/>
            <person name="Cai C."/>
            <person name="Sun C."/>
            <person name="Lu J."/>
            <person name="Liu C."/>
            <person name="Zhou H."/>
            <person name="Sun Q."/>
            <person name="Shu L."/>
            <person name="Wang H."/>
            <person name="Wang Y."/>
            <person name="Wang S."/>
            <person name="Wu C."/>
            <person name="Chan E.W."/>
            <person name="Chen G."/>
            <person name="Shen Z."/>
            <person name="Chen S."/>
            <person name="Zhang R."/>
        </authorList>
    </citation>
    <scope>NUCLEOTIDE SEQUENCE</scope>
    <source>
        <strain evidence="1">R655-4</strain>
    </source>
</reference>
<protein>
    <submittedName>
        <fullName evidence="1">Uncharacterized protein</fullName>
    </submittedName>
</protein>
<accession>A0AAJ1QD62</accession>
<dbReference type="InterPro" id="IPR029058">
    <property type="entry name" value="AB_hydrolase_fold"/>
</dbReference>
<sequence>MPDIGRFFNVDPLAEDYSYQSPYNFSENKVTSHRELEGLEAVHADNFKNSHTTLVLIGLGRANGAAGDGVKNGSNTLYSNLSSNLQTDGGLATLRGNLGSSTAVVTYAGTDSGLAAEHMVETIDNYRSVNPDGSIIMIGHSLGGKDILNAAASTKQDINLVLTMEPVSVSAQGGRAYEGSPYKANLGENVKNIINLNADKNMFTGGGGIKKNNTQGFLNKTMKGTSHSSIDNAMTPYLKPLIKRTSQGVDPIKWFNNANWSNFNQSIPKDKENEKGTSGS</sequence>
<evidence type="ECO:0000313" key="2">
    <source>
        <dbReference type="Proteomes" id="UP001170959"/>
    </source>
</evidence>
<name>A0AAJ1QD62_9FLAO</name>
<reference evidence="1" key="1">
    <citation type="submission" date="2020-06" db="EMBL/GenBank/DDBJ databases">
        <authorList>
            <person name="Dong N."/>
        </authorList>
    </citation>
    <scope>NUCLEOTIDE SEQUENCE</scope>
    <source>
        <strain evidence="1">R655-4</strain>
    </source>
</reference>
<gene>
    <name evidence="1" type="ORF">HX001_04445</name>
</gene>
<proteinExistence type="predicted"/>
<dbReference type="RefSeq" id="WP_286492024.1">
    <property type="nucleotide sequence ID" value="NZ_JACAGJ010000002.1"/>
</dbReference>
<evidence type="ECO:0000313" key="1">
    <source>
        <dbReference type="EMBL" id="MDM1071742.1"/>
    </source>
</evidence>
<dbReference type="EMBL" id="JACAGJ010000002">
    <property type="protein sequence ID" value="MDM1071742.1"/>
    <property type="molecule type" value="Genomic_DNA"/>
</dbReference>
<dbReference type="Proteomes" id="UP001170959">
    <property type="component" value="Unassembled WGS sequence"/>
</dbReference>
<organism evidence="1 2">
    <name type="scientific">Empedobacter brevis</name>
    <dbReference type="NCBI Taxonomy" id="247"/>
    <lineage>
        <taxon>Bacteria</taxon>
        <taxon>Pseudomonadati</taxon>
        <taxon>Bacteroidota</taxon>
        <taxon>Flavobacteriia</taxon>
        <taxon>Flavobacteriales</taxon>
        <taxon>Weeksellaceae</taxon>
        <taxon>Empedobacter</taxon>
    </lineage>
</organism>
<dbReference type="SUPFAM" id="SSF53474">
    <property type="entry name" value="alpha/beta-Hydrolases"/>
    <property type="match status" value="1"/>
</dbReference>
<dbReference type="AlphaFoldDB" id="A0AAJ1QD62"/>
<comment type="caution">
    <text evidence="1">The sequence shown here is derived from an EMBL/GenBank/DDBJ whole genome shotgun (WGS) entry which is preliminary data.</text>
</comment>